<evidence type="ECO:0000313" key="11">
    <source>
        <dbReference type="RefSeq" id="XP_022334046.1"/>
    </source>
</evidence>
<dbReference type="GeneID" id="111131017"/>
<dbReference type="GO" id="GO:0000978">
    <property type="term" value="F:RNA polymerase II cis-regulatory region sequence-specific DNA binding"/>
    <property type="evidence" value="ECO:0007669"/>
    <property type="project" value="TreeGrafter"/>
</dbReference>
<keyword evidence="5" id="KW-0804">Transcription</keyword>
<evidence type="ECO:0000256" key="3">
    <source>
        <dbReference type="ARBA" id="ARBA00023015"/>
    </source>
</evidence>
<dbReference type="Proteomes" id="UP000694844">
    <property type="component" value="Chromosome 4"/>
</dbReference>
<feature type="compositionally biased region" description="Low complexity" evidence="7">
    <location>
        <begin position="286"/>
        <end position="297"/>
    </location>
</feature>
<dbReference type="FunFam" id="1.20.5.170:FF:000007">
    <property type="entry name" value="hepatic leukemia factor isoform X2"/>
    <property type="match status" value="1"/>
</dbReference>
<dbReference type="KEGG" id="cvn:111131017"/>
<reference evidence="10 11" key="1">
    <citation type="submission" date="2025-04" db="UniProtKB">
        <authorList>
            <consortium name="RefSeq"/>
        </authorList>
    </citation>
    <scope>IDENTIFICATION</scope>
    <source>
        <tissue evidence="10 11">Whole sample</tissue>
    </source>
</reference>
<proteinExistence type="inferred from homology"/>
<keyword evidence="3" id="KW-0805">Transcription regulation</keyword>
<evidence type="ECO:0000256" key="4">
    <source>
        <dbReference type="ARBA" id="ARBA00023125"/>
    </source>
</evidence>
<keyword evidence="4" id="KW-0238">DNA-binding</keyword>
<evidence type="ECO:0000256" key="7">
    <source>
        <dbReference type="SAM" id="MobiDB-lite"/>
    </source>
</evidence>
<dbReference type="InterPro" id="IPR040223">
    <property type="entry name" value="PAR_bZIP"/>
</dbReference>
<evidence type="ECO:0000256" key="5">
    <source>
        <dbReference type="ARBA" id="ARBA00023163"/>
    </source>
</evidence>
<feature type="region of interest" description="Disordered" evidence="7">
    <location>
        <begin position="48"/>
        <end position="121"/>
    </location>
</feature>
<keyword evidence="9" id="KW-1185">Reference proteome</keyword>
<dbReference type="PANTHER" id="PTHR11988:SF56">
    <property type="entry name" value="TRANSCRIPTION FACTOR CES-2"/>
    <property type="match status" value="1"/>
</dbReference>
<dbReference type="RefSeq" id="XP_022334045.1">
    <property type="nucleotide sequence ID" value="XM_022478337.1"/>
</dbReference>
<dbReference type="InterPro" id="IPR004827">
    <property type="entry name" value="bZIP"/>
</dbReference>
<organism evidence="9 12">
    <name type="scientific">Crassostrea virginica</name>
    <name type="common">Eastern oyster</name>
    <dbReference type="NCBI Taxonomy" id="6565"/>
    <lineage>
        <taxon>Eukaryota</taxon>
        <taxon>Metazoa</taxon>
        <taxon>Spiralia</taxon>
        <taxon>Lophotrochozoa</taxon>
        <taxon>Mollusca</taxon>
        <taxon>Bivalvia</taxon>
        <taxon>Autobranchia</taxon>
        <taxon>Pteriomorphia</taxon>
        <taxon>Ostreida</taxon>
        <taxon>Ostreoidea</taxon>
        <taxon>Ostreidae</taxon>
        <taxon>Crassostrea</taxon>
    </lineage>
</organism>
<dbReference type="Pfam" id="PF07716">
    <property type="entry name" value="bZIP_2"/>
    <property type="match status" value="1"/>
</dbReference>
<dbReference type="PROSITE" id="PS50217">
    <property type="entry name" value="BZIP"/>
    <property type="match status" value="1"/>
</dbReference>
<evidence type="ECO:0000256" key="2">
    <source>
        <dbReference type="ARBA" id="ARBA00009208"/>
    </source>
</evidence>
<dbReference type="SMART" id="SM00338">
    <property type="entry name" value="BRLZ"/>
    <property type="match status" value="1"/>
</dbReference>
<dbReference type="RefSeq" id="XP_022334046.1">
    <property type="nucleotide sequence ID" value="XM_022478338.1"/>
</dbReference>
<evidence type="ECO:0000259" key="8">
    <source>
        <dbReference type="PROSITE" id="PS50217"/>
    </source>
</evidence>
<gene>
    <name evidence="10 11 12" type="primary">LOC111131017</name>
</gene>
<comment type="subcellular location">
    <subcellularLocation>
        <location evidence="1">Nucleus</location>
    </subcellularLocation>
</comment>
<evidence type="ECO:0000256" key="6">
    <source>
        <dbReference type="ARBA" id="ARBA00023242"/>
    </source>
</evidence>
<feature type="compositionally biased region" description="Low complexity" evidence="7">
    <location>
        <begin position="70"/>
        <end position="85"/>
    </location>
</feature>
<evidence type="ECO:0000313" key="12">
    <source>
        <dbReference type="RefSeq" id="XP_022334047.1"/>
    </source>
</evidence>
<accession>A0A8B8E0I2</accession>
<dbReference type="GO" id="GO:0000981">
    <property type="term" value="F:DNA-binding transcription factor activity, RNA polymerase II-specific"/>
    <property type="evidence" value="ECO:0007669"/>
    <property type="project" value="TreeGrafter"/>
</dbReference>
<feature type="compositionally biased region" description="Low complexity" evidence="7">
    <location>
        <begin position="100"/>
        <end position="110"/>
    </location>
</feature>
<dbReference type="PANTHER" id="PTHR11988">
    <property type="entry name" value="THYROTROPH EMBRYONIC FACTOR RELATED"/>
    <property type="match status" value="1"/>
</dbReference>
<comment type="similarity">
    <text evidence="2">Belongs to the bZIP family. PAR subfamily.</text>
</comment>
<dbReference type="GO" id="GO:0005634">
    <property type="term" value="C:nucleus"/>
    <property type="evidence" value="ECO:0007669"/>
    <property type="project" value="UniProtKB-SubCell"/>
</dbReference>
<keyword evidence="6" id="KW-0539">Nucleus</keyword>
<evidence type="ECO:0000313" key="9">
    <source>
        <dbReference type="Proteomes" id="UP000694844"/>
    </source>
</evidence>
<name>A0A8B8E0I2_CRAVI</name>
<sequence length="374" mass="40928">MANNGTNDIQGEILHNVGLKPDEQTNMCNGNGSIEHKIIKDETSSYCSEESADSPLDFSFKRRNCETEASSTGSPNSPGSTQGGSVIYGEDKKFSDNEDGSSCNGNSNHNNYKREYDNRMSSSNQTFNPAIASVVQAIQSGAIPSVAAASMCGSFPAIAALMDPRIASQASNKSSRPFKAYPKEPLSVPFGCFGMNPYQTIESNMLQGLNLSSEDIMQLYKHQLRSLQDHHSESPRSLMKPSTIPSATATSPHTGTPSSYNPQHHSAPNTPTTSSFNRAPTPSIPSTSSGQTTTNSSSRRRARTFPDDQKDEAYWERRRKNNEAAKRSRDARRAKEDEIAIRAALLEQENLKLRVEVAALKTETAKLRCMLYNT</sequence>
<feature type="domain" description="BZIP" evidence="8">
    <location>
        <begin position="311"/>
        <end position="374"/>
    </location>
</feature>
<dbReference type="AlphaFoldDB" id="A0A8B8E0I2"/>
<dbReference type="RefSeq" id="XP_022334047.1">
    <property type="nucleotide sequence ID" value="XM_022478339.1"/>
</dbReference>
<dbReference type="OrthoDB" id="6022300at2759"/>
<dbReference type="InterPro" id="IPR046347">
    <property type="entry name" value="bZIP_sf"/>
</dbReference>
<feature type="compositionally biased region" description="Basic and acidic residues" evidence="7">
    <location>
        <begin position="304"/>
        <end position="333"/>
    </location>
</feature>
<dbReference type="CDD" id="cd14695">
    <property type="entry name" value="bZIP_HLF"/>
    <property type="match status" value="1"/>
</dbReference>
<dbReference type="SUPFAM" id="SSF57959">
    <property type="entry name" value="Leucine zipper domain"/>
    <property type="match status" value="1"/>
</dbReference>
<protein>
    <submittedName>
        <fullName evidence="10 11">Protein giant-like</fullName>
    </submittedName>
</protein>
<feature type="compositionally biased region" description="Polar residues" evidence="7">
    <location>
        <begin position="243"/>
        <end position="280"/>
    </location>
</feature>
<dbReference type="Gene3D" id="1.20.5.170">
    <property type="match status" value="1"/>
</dbReference>
<feature type="region of interest" description="Disordered" evidence="7">
    <location>
        <begin position="226"/>
        <end position="333"/>
    </location>
</feature>
<evidence type="ECO:0000313" key="10">
    <source>
        <dbReference type="RefSeq" id="XP_022334045.1"/>
    </source>
</evidence>
<evidence type="ECO:0000256" key="1">
    <source>
        <dbReference type="ARBA" id="ARBA00004123"/>
    </source>
</evidence>